<dbReference type="InterPro" id="IPR034732">
    <property type="entry name" value="EPHD"/>
</dbReference>
<sequence>MSKESAHCEDSSYPALQSDCGSQRKKWNLRRKRTACPMLLTEADLNAVADYDSEEDIDWAPDAGGRCSEAGSQVRSHFELLCQEPTTLCSNHSTPRDGLGGMKCANSPESVASSKTSEGKSSTEKMQELFICSVCLGETSEDSNEIVQCDNCGITVHEGCYGVDGESESVISSASDNSTEPWFCDPCKAGVVPCCELCPTLDGIFKETDAGQWVHVVCALYVSGVAFEDVERLRPVTLTEMPYVKYGAKVTSGIVASVMQNLKVVLGIYELTAPEECGEPMMSNLLERSDRTEVTLERSRYVGACIHGADDELKVGIEFYARIDAKLSMYRARFEQTRLTKPNPWVPREKLPRPLTSSAKVLRAMLNKAELVGMSVIVVPTEMAEAGPGEGRRKLSRQPALTADFVAFYLGNIFFSFRQLLRTLEFLRPLNCKLQREGRVLWNLLGNVSGQEPHEHPPTHLLHPHYCCSCAICGKSRDQHLLTECNTCQKHYHLGCLDPPLTRMPRKSKTSYWQCSECDRSGSDSSEGDGAGEAAPEGSKRSRRQVREPVKFTPQSDSASEDRKVGSSFQMSHRLKPRVRASRQTVVKRMKSDGALPKCAACQQFGTAESMVRWVADDLIIL</sequence>
<feature type="domain" description="PHD-type" evidence="6">
    <location>
        <begin position="467"/>
        <end position="521"/>
    </location>
</feature>
<evidence type="ECO:0000259" key="6">
    <source>
        <dbReference type="PROSITE" id="PS50016"/>
    </source>
</evidence>
<dbReference type="GO" id="GO:0008270">
    <property type="term" value="F:zinc ion binding"/>
    <property type="evidence" value="ECO:0007669"/>
    <property type="project" value="UniProtKB-KW"/>
</dbReference>
<reference evidence="8" key="1">
    <citation type="submission" date="2025-08" db="UniProtKB">
        <authorList>
            <consortium name="Ensembl"/>
        </authorList>
    </citation>
    <scope>IDENTIFICATION</scope>
</reference>
<reference evidence="8" key="2">
    <citation type="submission" date="2025-09" db="UniProtKB">
        <authorList>
            <consortium name="Ensembl"/>
        </authorList>
    </citation>
    <scope>IDENTIFICATION</scope>
</reference>
<dbReference type="InterPro" id="IPR011011">
    <property type="entry name" value="Znf_FYVE_PHD"/>
</dbReference>
<dbReference type="InterPro" id="IPR050701">
    <property type="entry name" value="Histone_Mod_Regulator"/>
</dbReference>
<dbReference type="InterPro" id="IPR019786">
    <property type="entry name" value="Zinc_finger_PHD-type_CS"/>
</dbReference>
<evidence type="ECO:0000313" key="8">
    <source>
        <dbReference type="Ensembl" id="ENSEBUP00000006982.1"/>
    </source>
</evidence>
<feature type="compositionally biased region" description="Basic residues" evidence="5">
    <location>
        <begin position="573"/>
        <end position="582"/>
    </location>
</feature>
<dbReference type="PROSITE" id="PS51805">
    <property type="entry name" value="EPHD"/>
    <property type="match status" value="1"/>
</dbReference>
<keyword evidence="1" id="KW-0479">Metal-binding</keyword>
<feature type="region of interest" description="Disordered" evidence="5">
    <location>
        <begin position="519"/>
        <end position="582"/>
    </location>
</feature>
<keyword evidence="2 4" id="KW-0863">Zinc-finger</keyword>
<name>A0A8C4NJS7_EPTBU</name>
<evidence type="ECO:0000313" key="9">
    <source>
        <dbReference type="Proteomes" id="UP000694388"/>
    </source>
</evidence>
<protein>
    <submittedName>
        <fullName evidence="8">PHD finger protein 14</fullName>
    </submittedName>
</protein>
<dbReference type="SUPFAM" id="SSF57903">
    <property type="entry name" value="FYVE/PHD zinc finger"/>
    <property type="match status" value="2"/>
</dbReference>
<feature type="domain" description="PHD-type" evidence="7">
    <location>
        <begin position="192"/>
        <end position="241"/>
    </location>
</feature>
<dbReference type="InterPro" id="IPR001965">
    <property type="entry name" value="Znf_PHD"/>
</dbReference>
<evidence type="ECO:0000256" key="1">
    <source>
        <dbReference type="ARBA" id="ARBA00022723"/>
    </source>
</evidence>
<evidence type="ECO:0000256" key="2">
    <source>
        <dbReference type="ARBA" id="ARBA00022771"/>
    </source>
</evidence>
<dbReference type="OMA" id="RIKVIVC"/>
<accession>A0A8C4NJS7</accession>
<dbReference type="CDD" id="cd15561">
    <property type="entry name" value="PHD1_PHF14"/>
    <property type="match status" value="1"/>
</dbReference>
<feature type="domain" description="PHD-type" evidence="6">
    <location>
        <begin position="129"/>
        <end position="190"/>
    </location>
</feature>
<dbReference type="Ensembl" id="ENSEBUT00000007450.1">
    <property type="protein sequence ID" value="ENSEBUP00000006982.1"/>
    <property type="gene ID" value="ENSEBUG00000004566.1"/>
</dbReference>
<evidence type="ECO:0000256" key="4">
    <source>
        <dbReference type="PROSITE-ProRule" id="PRU00146"/>
    </source>
</evidence>
<dbReference type="InterPro" id="IPR013083">
    <property type="entry name" value="Znf_RING/FYVE/PHD"/>
</dbReference>
<keyword evidence="9" id="KW-1185">Reference proteome</keyword>
<proteinExistence type="predicted"/>
<dbReference type="PROSITE" id="PS50016">
    <property type="entry name" value="ZF_PHD_2"/>
    <property type="match status" value="2"/>
</dbReference>
<evidence type="ECO:0000256" key="5">
    <source>
        <dbReference type="SAM" id="MobiDB-lite"/>
    </source>
</evidence>
<dbReference type="CDD" id="cd15562">
    <property type="entry name" value="PHD2_PHF14"/>
    <property type="match status" value="1"/>
</dbReference>
<dbReference type="InterPro" id="IPR019787">
    <property type="entry name" value="Znf_PHD-finger"/>
</dbReference>
<dbReference type="GO" id="GO:0006357">
    <property type="term" value="P:regulation of transcription by RNA polymerase II"/>
    <property type="evidence" value="ECO:0007669"/>
    <property type="project" value="TreeGrafter"/>
</dbReference>
<dbReference type="AlphaFoldDB" id="A0A8C4NJS7"/>
<dbReference type="PANTHER" id="PTHR13793:SF150">
    <property type="entry name" value="PHD FINGER PROTEIN 14"/>
    <property type="match status" value="1"/>
</dbReference>
<evidence type="ECO:0000259" key="7">
    <source>
        <dbReference type="PROSITE" id="PS51805"/>
    </source>
</evidence>
<organism evidence="8 9">
    <name type="scientific">Eptatretus burgeri</name>
    <name type="common">Inshore hagfish</name>
    <dbReference type="NCBI Taxonomy" id="7764"/>
    <lineage>
        <taxon>Eukaryota</taxon>
        <taxon>Metazoa</taxon>
        <taxon>Chordata</taxon>
        <taxon>Craniata</taxon>
        <taxon>Vertebrata</taxon>
        <taxon>Cyclostomata</taxon>
        <taxon>Myxini</taxon>
        <taxon>Myxiniformes</taxon>
        <taxon>Myxinidae</taxon>
        <taxon>Eptatretinae</taxon>
        <taxon>Eptatretus</taxon>
    </lineage>
</organism>
<evidence type="ECO:0000256" key="3">
    <source>
        <dbReference type="ARBA" id="ARBA00022833"/>
    </source>
</evidence>
<dbReference type="SMART" id="SM00249">
    <property type="entry name" value="PHD"/>
    <property type="match status" value="2"/>
</dbReference>
<dbReference type="PANTHER" id="PTHR13793">
    <property type="entry name" value="PHD FINGER PROTEINS"/>
    <property type="match status" value="1"/>
</dbReference>
<dbReference type="Proteomes" id="UP000694388">
    <property type="component" value="Unplaced"/>
</dbReference>
<dbReference type="Gene3D" id="3.30.40.10">
    <property type="entry name" value="Zinc/RING finger domain, C3HC4 (zinc finger)"/>
    <property type="match status" value="2"/>
</dbReference>
<dbReference type="PROSITE" id="PS01359">
    <property type="entry name" value="ZF_PHD_1"/>
    <property type="match status" value="1"/>
</dbReference>
<dbReference type="Pfam" id="PF13832">
    <property type="entry name" value="zf-HC5HC2H_2"/>
    <property type="match status" value="1"/>
</dbReference>
<keyword evidence="3" id="KW-0862">Zinc</keyword>
<dbReference type="Pfam" id="PF00628">
    <property type="entry name" value="PHD"/>
    <property type="match status" value="2"/>
</dbReference>
<dbReference type="GeneTree" id="ENSGT00940000156923"/>